<keyword evidence="1" id="KW-1133">Transmembrane helix</keyword>
<evidence type="ECO:0000313" key="3">
    <source>
        <dbReference type="Proteomes" id="UP000237966"/>
    </source>
</evidence>
<dbReference type="KEGG" id="rtc:APU90_02315"/>
<dbReference type="Proteomes" id="UP000237966">
    <property type="component" value="Unassembled WGS sequence"/>
</dbReference>
<comment type="caution">
    <text evidence="2">The sequence shown here is derived from an EMBL/GenBank/DDBJ whole genome shotgun (WGS) entry which is preliminary data.</text>
</comment>
<keyword evidence="1" id="KW-0472">Membrane</keyword>
<feature type="transmembrane region" description="Helical" evidence="1">
    <location>
        <begin position="20"/>
        <end position="43"/>
    </location>
</feature>
<dbReference type="OrthoDB" id="5116782at2"/>
<dbReference type="RefSeq" id="WP_051210311.1">
    <property type="nucleotide sequence ID" value="NZ_CP010848.1"/>
</dbReference>
<feature type="transmembrane region" description="Helical" evidence="1">
    <location>
        <begin position="97"/>
        <end position="121"/>
    </location>
</feature>
<feature type="transmembrane region" description="Helical" evidence="1">
    <location>
        <begin position="63"/>
        <end position="85"/>
    </location>
</feature>
<name>A0A2S5Y9G4_9MICO</name>
<proteinExistence type="predicted"/>
<sequence length="125" mass="13372">MTENPAAASDAGHRDRSGRYLLRSVLVTVVVGLLLAWDVWEAIGNFLGLRAFAAGFGADLNGFGWTVLVLGMVLPMLCFVVALLLGRRRGFWVRTGILLAALCLSAALSCDLQLTVVPISLMTPL</sequence>
<dbReference type="AlphaFoldDB" id="A0A2S5Y9G4"/>
<gene>
    <name evidence="2" type="ORF">C5C51_03975</name>
</gene>
<dbReference type="GeneID" id="93667532"/>
<protein>
    <submittedName>
        <fullName evidence="2">Uncharacterized protein</fullName>
    </submittedName>
</protein>
<reference evidence="2 3" key="1">
    <citation type="submission" date="2018-02" db="EMBL/GenBank/DDBJ databases">
        <title>Bacteriophage NCPPB3778 and a type I-E CRISPR drive the evolution of the US Biological Select Agent, Rathayibacter toxicus.</title>
        <authorList>
            <person name="Davis E.W.II."/>
            <person name="Tabima J.F."/>
            <person name="Weisberg A.J."/>
            <person name="Lopes L.D."/>
            <person name="Wiseman M.S."/>
            <person name="Wiseman M.S."/>
            <person name="Pupko T."/>
            <person name="Belcher M.S."/>
            <person name="Sechler A.J."/>
            <person name="Tancos M.A."/>
            <person name="Schroeder B.K."/>
            <person name="Murray T.D."/>
            <person name="Luster D.G."/>
            <person name="Schneider W.L."/>
            <person name="Rogers E."/>
            <person name="Andreote F.D."/>
            <person name="Grunwald N.J."/>
            <person name="Putnam M.L."/>
            <person name="Chang J.H."/>
        </authorList>
    </citation>
    <scope>NUCLEOTIDE SEQUENCE [LARGE SCALE GENOMIC DNA]</scope>
    <source>
        <strain evidence="2 3">FH99</strain>
    </source>
</reference>
<dbReference type="EMBL" id="PSWU01000004">
    <property type="protein sequence ID" value="PPI16551.1"/>
    <property type="molecule type" value="Genomic_DNA"/>
</dbReference>
<evidence type="ECO:0000313" key="2">
    <source>
        <dbReference type="EMBL" id="PPI16551.1"/>
    </source>
</evidence>
<evidence type="ECO:0000256" key="1">
    <source>
        <dbReference type="SAM" id="Phobius"/>
    </source>
</evidence>
<accession>A0A2S5Y9G4</accession>
<keyword evidence="1" id="KW-0812">Transmembrane</keyword>
<organism evidence="2 3">
    <name type="scientific">Rathayibacter toxicus</name>
    <dbReference type="NCBI Taxonomy" id="145458"/>
    <lineage>
        <taxon>Bacteria</taxon>
        <taxon>Bacillati</taxon>
        <taxon>Actinomycetota</taxon>
        <taxon>Actinomycetes</taxon>
        <taxon>Micrococcales</taxon>
        <taxon>Microbacteriaceae</taxon>
        <taxon>Rathayibacter</taxon>
    </lineage>
</organism>